<comment type="caution">
    <text evidence="4">The sequence shown here is derived from an EMBL/GenBank/DDBJ whole genome shotgun (WGS) entry which is preliminary data.</text>
</comment>
<dbReference type="InterPro" id="IPR050248">
    <property type="entry name" value="Polysacc_deacetylase_ArnD"/>
</dbReference>
<evidence type="ECO:0000313" key="4">
    <source>
        <dbReference type="EMBL" id="MFM1524154.1"/>
    </source>
</evidence>
<organism evidence="4 5">
    <name type="scientific">Helcococcus bovis</name>
    <dbReference type="NCBI Taxonomy" id="3153252"/>
    <lineage>
        <taxon>Bacteria</taxon>
        <taxon>Bacillati</taxon>
        <taxon>Bacillota</taxon>
        <taxon>Tissierellia</taxon>
        <taxon>Tissierellales</taxon>
        <taxon>Peptoniphilaceae</taxon>
        <taxon>Helcococcus</taxon>
    </lineage>
</organism>
<evidence type="ECO:0000256" key="1">
    <source>
        <dbReference type="SAM" id="MobiDB-lite"/>
    </source>
</evidence>
<evidence type="ECO:0000259" key="3">
    <source>
        <dbReference type="PROSITE" id="PS51677"/>
    </source>
</evidence>
<dbReference type="CDD" id="cd10944">
    <property type="entry name" value="CE4_SmPgdA_like"/>
    <property type="match status" value="1"/>
</dbReference>
<reference evidence="4 5" key="1">
    <citation type="journal article" date="2024" name="Front. Microbiol.">
        <title>Pangenomic and biochemical analyses of Helcococcus ovis reveal widespread tetracycline resistance and a novel bacterial species, Helcococcus bovis.</title>
        <authorList>
            <person name="Cunha F."/>
            <person name="Zhai Y."/>
            <person name="Casaro S."/>
            <person name="Jones K.L."/>
            <person name="Hernandez M."/>
            <person name="Bisinotto R.S."/>
            <person name="Kariyawasam S."/>
            <person name="Brown M.B."/>
            <person name="Phillips A."/>
            <person name="Jeong K.C."/>
            <person name="Galvao K.N."/>
        </authorList>
    </citation>
    <scope>NUCLEOTIDE SEQUENCE [LARGE SCALE GENOMIC DNA]</scope>
    <source>
        <strain evidence="4 5">KG197</strain>
    </source>
</reference>
<dbReference type="Pfam" id="PF01522">
    <property type="entry name" value="Polysacc_deac_1"/>
    <property type="match status" value="1"/>
</dbReference>
<keyword evidence="2" id="KW-0732">Signal</keyword>
<gene>
    <name evidence="4" type="ORF">ABGF40_00530</name>
</gene>
<sequence>MKKIKKIIFSLLASIVVLTGFTACSHKANSSDESKDIKNIITNKETKKETIKDTIKESIKETDKETKSEESDNSSPKPNKIKGKNHNQKFKDMAYDVEEIRELSYDGDYKGKKIAFLTFDDGPNNVITPHVLDVLKEKNVPATFFMVGHAIGDKTQDTLKRAYNEGHAIGTHSLTHDYETLYPGRVPDPDVVVSEEKQAIKLLKKYLGNEFESRVFRYPGGHMSWNRKGLKKSDKALEKLNIHWIDWNTMNGDAQPIHDPDLARPTTVDEVIKNFDKSKNFTANSDIAVILMHDAADKDLTLKALPSLIDHLKEQGYEFGILE</sequence>
<protein>
    <submittedName>
        <fullName evidence="4">Polysaccharide deacetylase family protein</fullName>
    </submittedName>
</protein>
<evidence type="ECO:0000313" key="5">
    <source>
        <dbReference type="Proteomes" id="UP001629536"/>
    </source>
</evidence>
<keyword evidence="5" id="KW-1185">Reference proteome</keyword>
<dbReference type="SUPFAM" id="SSF88713">
    <property type="entry name" value="Glycoside hydrolase/deacetylase"/>
    <property type="match status" value="1"/>
</dbReference>
<dbReference type="PROSITE" id="PS51677">
    <property type="entry name" value="NODB"/>
    <property type="match status" value="1"/>
</dbReference>
<evidence type="ECO:0000256" key="2">
    <source>
        <dbReference type="SAM" id="SignalP"/>
    </source>
</evidence>
<dbReference type="InterPro" id="IPR002509">
    <property type="entry name" value="NODB_dom"/>
</dbReference>
<dbReference type="EMBL" id="JBFNFH010000001">
    <property type="protein sequence ID" value="MFM1524154.1"/>
    <property type="molecule type" value="Genomic_DNA"/>
</dbReference>
<feature type="chain" id="PRO_5046560357" evidence="2">
    <location>
        <begin position="29"/>
        <end position="323"/>
    </location>
</feature>
<feature type="domain" description="NodB homology" evidence="3">
    <location>
        <begin position="113"/>
        <end position="320"/>
    </location>
</feature>
<dbReference type="Gene3D" id="3.20.20.370">
    <property type="entry name" value="Glycoside hydrolase/deacetylase"/>
    <property type="match status" value="1"/>
</dbReference>
<proteinExistence type="predicted"/>
<feature type="signal peptide" evidence="2">
    <location>
        <begin position="1"/>
        <end position="28"/>
    </location>
</feature>
<name>A0ABW9F3X2_9FIRM</name>
<dbReference type="InterPro" id="IPR011330">
    <property type="entry name" value="Glyco_hydro/deAcase_b/a-brl"/>
</dbReference>
<accession>A0ABW9F3X2</accession>
<dbReference type="Proteomes" id="UP001629536">
    <property type="component" value="Unassembled WGS sequence"/>
</dbReference>
<dbReference type="PROSITE" id="PS51257">
    <property type="entry name" value="PROKAR_LIPOPROTEIN"/>
    <property type="match status" value="1"/>
</dbReference>
<dbReference type="RefSeq" id="WP_408126082.1">
    <property type="nucleotide sequence ID" value="NZ_JBFNFH010000001.1"/>
</dbReference>
<feature type="region of interest" description="Disordered" evidence="1">
    <location>
        <begin position="48"/>
        <end position="87"/>
    </location>
</feature>
<feature type="compositionally biased region" description="Basic and acidic residues" evidence="1">
    <location>
        <begin position="48"/>
        <end position="70"/>
    </location>
</feature>
<dbReference type="PANTHER" id="PTHR10587">
    <property type="entry name" value="GLYCOSYL TRANSFERASE-RELATED"/>
    <property type="match status" value="1"/>
</dbReference>